<dbReference type="STRING" id="34720.A0A195F3T8"/>
<evidence type="ECO:0000256" key="2">
    <source>
        <dbReference type="ARBA" id="ARBA00004577"/>
    </source>
</evidence>
<comment type="similarity">
    <text evidence="3">Belongs to the LAMTOR1 family.</text>
</comment>
<dbReference type="GO" id="GO:0001919">
    <property type="term" value="P:regulation of receptor recycling"/>
    <property type="evidence" value="ECO:0007669"/>
    <property type="project" value="InterPro"/>
</dbReference>
<evidence type="ECO:0000256" key="9">
    <source>
        <dbReference type="ARBA" id="ARBA00023228"/>
    </source>
</evidence>
<name>A0A195F3T8_9HYME</name>
<keyword evidence="7" id="KW-0472">Membrane</keyword>
<keyword evidence="13" id="KW-1185">Reference proteome</keyword>
<evidence type="ECO:0000256" key="5">
    <source>
        <dbReference type="ARBA" id="ARBA00022707"/>
    </source>
</evidence>
<dbReference type="GO" id="GO:0043410">
    <property type="term" value="P:positive regulation of MAPK cascade"/>
    <property type="evidence" value="ECO:0007669"/>
    <property type="project" value="InterPro"/>
</dbReference>
<evidence type="ECO:0000256" key="6">
    <source>
        <dbReference type="ARBA" id="ARBA00022753"/>
    </source>
</evidence>
<dbReference type="GO" id="GO:0005085">
    <property type="term" value="F:guanyl-nucleotide exchange factor activity"/>
    <property type="evidence" value="ECO:0007669"/>
    <property type="project" value="TreeGrafter"/>
</dbReference>
<dbReference type="GO" id="GO:0042632">
    <property type="term" value="P:cholesterol homeostasis"/>
    <property type="evidence" value="ECO:0007669"/>
    <property type="project" value="InterPro"/>
</dbReference>
<dbReference type="GO" id="GO:0016197">
    <property type="term" value="P:endosomal transport"/>
    <property type="evidence" value="ECO:0007669"/>
    <property type="project" value="InterPro"/>
</dbReference>
<dbReference type="InterPro" id="IPR028209">
    <property type="entry name" value="LAMTOR1/MEH1"/>
</dbReference>
<dbReference type="Proteomes" id="UP000078541">
    <property type="component" value="Unassembled WGS sequence"/>
</dbReference>
<dbReference type="GO" id="GO:0031902">
    <property type="term" value="C:late endosome membrane"/>
    <property type="evidence" value="ECO:0007669"/>
    <property type="project" value="UniProtKB-SubCell"/>
</dbReference>
<evidence type="ECO:0000256" key="7">
    <source>
        <dbReference type="ARBA" id="ARBA00023136"/>
    </source>
</evidence>
<dbReference type="Pfam" id="PF15454">
    <property type="entry name" value="LAMTOR"/>
    <property type="match status" value="1"/>
</dbReference>
<proteinExistence type="inferred from homology"/>
<keyword evidence="5" id="KW-0519">Myristate</keyword>
<sequence length="179" mass="20020">MGCCYSFCKEDSGPQGGEANERTHLLVDPVSNNTNVPRVHRRVILCVYQAQTFFDDYVNQYASSVPKKTDEQSALNRILHETAANVIDVGALDTHNLEQHEYMDRSRAYSKRIESGRIKFPEDASCLLKDIPAPERTLAADPLAAEDQELITEMLNKAVTALGDVKVEHKEDLVVPFLS</sequence>
<dbReference type="GO" id="GO:0045121">
    <property type="term" value="C:membrane raft"/>
    <property type="evidence" value="ECO:0007669"/>
    <property type="project" value="InterPro"/>
</dbReference>
<evidence type="ECO:0000256" key="3">
    <source>
        <dbReference type="ARBA" id="ARBA00010861"/>
    </source>
</evidence>
<gene>
    <name evidence="12" type="ORF">ALC56_10649</name>
</gene>
<comment type="subcellular location">
    <subcellularLocation>
        <location evidence="2">Late endosome membrane</location>
        <topology evidence="2">Lipid-anchor</topology>
        <orientation evidence="2">Cytoplasmic side</orientation>
    </subcellularLocation>
    <subcellularLocation>
        <location evidence="1">Lysosome membrane</location>
        <topology evidence="1">Lipid-anchor</topology>
        <orientation evidence="1">Cytoplasmic side</orientation>
    </subcellularLocation>
</comment>
<accession>A0A195F3T8</accession>
<evidence type="ECO:0000256" key="11">
    <source>
        <dbReference type="ARBA" id="ARBA00032695"/>
    </source>
</evidence>
<evidence type="ECO:0000313" key="12">
    <source>
        <dbReference type="EMBL" id="KYN35051.1"/>
    </source>
</evidence>
<keyword evidence="10" id="KW-0449">Lipoprotein</keyword>
<dbReference type="AlphaFoldDB" id="A0A195F3T8"/>
<evidence type="ECO:0000256" key="4">
    <source>
        <dbReference type="ARBA" id="ARBA00016099"/>
    </source>
</evidence>
<dbReference type="GO" id="GO:0060090">
    <property type="term" value="F:molecular adaptor activity"/>
    <property type="evidence" value="ECO:0007669"/>
    <property type="project" value="TreeGrafter"/>
</dbReference>
<dbReference type="PANTHER" id="PTHR13401">
    <property type="entry name" value="RAGULATOR COMPLEX PROTEIN LAMTOR1"/>
    <property type="match status" value="1"/>
</dbReference>
<dbReference type="EMBL" id="KQ981836">
    <property type="protein sequence ID" value="KYN35051.1"/>
    <property type="molecule type" value="Genomic_DNA"/>
</dbReference>
<dbReference type="GO" id="GO:0007040">
    <property type="term" value="P:lysosome organization"/>
    <property type="evidence" value="ECO:0007669"/>
    <property type="project" value="InterPro"/>
</dbReference>
<protein>
    <recommendedName>
        <fullName evidence="4">Ragulator complex protein LAMTOR1</fullName>
    </recommendedName>
    <alternativeName>
        <fullName evidence="11">Late endosomal/lysosomal adaptor and MAPK and MTOR activator 1</fullName>
    </alternativeName>
</protein>
<evidence type="ECO:0000256" key="10">
    <source>
        <dbReference type="ARBA" id="ARBA00023288"/>
    </source>
</evidence>
<dbReference type="GO" id="GO:0071986">
    <property type="term" value="C:Ragulator complex"/>
    <property type="evidence" value="ECO:0007669"/>
    <property type="project" value="InterPro"/>
</dbReference>
<dbReference type="GO" id="GO:0032008">
    <property type="term" value="P:positive regulation of TOR signaling"/>
    <property type="evidence" value="ECO:0007669"/>
    <property type="project" value="InterPro"/>
</dbReference>
<evidence type="ECO:0000313" key="13">
    <source>
        <dbReference type="Proteomes" id="UP000078541"/>
    </source>
</evidence>
<evidence type="ECO:0000256" key="8">
    <source>
        <dbReference type="ARBA" id="ARBA00023139"/>
    </source>
</evidence>
<evidence type="ECO:0000256" key="1">
    <source>
        <dbReference type="ARBA" id="ARBA00004122"/>
    </source>
</evidence>
<dbReference type="PANTHER" id="PTHR13401:SF2">
    <property type="entry name" value="RAGULATOR COMPLEX PROTEIN LAMTOR1"/>
    <property type="match status" value="1"/>
</dbReference>
<keyword evidence="8" id="KW-0564">Palmitate</keyword>
<dbReference type="GO" id="GO:0071230">
    <property type="term" value="P:cellular response to amino acid stimulus"/>
    <property type="evidence" value="ECO:0007669"/>
    <property type="project" value="InterPro"/>
</dbReference>
<reference evidence="12 13" key="1">
    <citation type="submission" date="2016-03" db="EMBL/GenBank/DDBJ databases">
        <title>Trachymyrmex septentrionalis WGS genome.</title>
        <authorList>
            <person name="Nygaard S."/>
            <person name="Hu H."/>
            <person name="Boomsma J."/>
            <person name="Zhang G."/>
        </authorList>
    </citation>
    <scope>NUCLEOTIDE SEQUENCE [LARGE SCALE GENOMIC DNA]</scope>
    <source>
        <strain evidence="12">Tsep2-gDNA-1</strain>
        <tissue evidence="12">Whole body</tissue>
    </source>
</reference>
<dbReference type="GO" id="GO:0005765">
    <property type="term" value="C:lysosomal membrane"/>
    <property type="evidence" value="ECO:0007669"/>
    <property type="project" value="UniProtKB-SubCell"/>
</dbReference>
<dbReference type="SMART" id="SM01262">
    <property type="entry name" value="LAMTOR"/>
    <property type="match status" value="1"/>
</dbReference>
<keyword evidence="9" id="KW-0458">Lysosome</keyword>
<organism evidence="12 13">
    <name type="scientific">Trachymyrmex septentrionalis</name>
    <dbReference type="NCBI Taxonomy" id="34720"/>
    <lineage>
        <taxon>Eukaryota</taxon>
        <taxon>Metazoa</taxon>
        <taxon>Ecdysozoa</taxon>
        <taxon>Arthropoda</taxon>
        <taxon>Hexapoda</taxon>
        <taxon>Insecta</taxon>
        <taxon>Pterygota</taxon>
        <taxon>Neoptera</taxon>
        <taxon>Endopterygota</taxon>
        <taxon>Hymenoptera</taxon>
        <taxon>Apocrita</taxon>
        <taxon>Aculeata</taxon>
        <taxon>Formicoidea</taxon>
        <taxon>Formicidae</taxon>
        <taxon>Myrmicinae</taxon>
        <taxon>Trachymyrmex</taxon>
    </lineage>
</organism>
<keyword evidence="6" id="KW-0967">Endosome</keyword>